<comment type="caution">
    <text evidence="11">The sequence shown here is derived from an EMBL/GenBank/DDBJ whole genome shotgun (WGS) entry which is preliminary data.</text>
</comment>
<protein>
    <submittedName>
        <fullName evidence="11">Uncharacterized protein</fullName>
    </submittedName>
</protein>
<gene>
    <name evidence="11" type="ORF">A0J61_00849</name>
</gene>
<dbReference type="Proteomes" id="UP000093000">
    <property type="component" value="Unassembled WGS sequence"/>
</dbReference>
<sequence length="194" mass="21384">MSVLVTTTFSQGAVFYAGETLSCTIAFTNPIHNNTNNAYPSKPIKPSVPAPVLSTFSQQHRKNTRSISSLASSTLAFLTRTSTPMTEDEQPVIPIELDSPTPRSSIDTFVQHQPSPRSSIDSNTSFRSRRYSNSPLKRPTSEHLMCGFAQQPQLTPEQKAMLRQRTVATISNFALVVLAVRAAPFAIEQVKKLF</sequence>
<evidence type="ECO:0000313" key="11">
    <source>
        <dbReference type="EMBL" id="OBZ91097.1"/>
    </source>
</evidence>
<keyword evidence="5" id="KW-0653">Protein transport</keyword>
<evidence type="ECO:0000256" key="4">
    <source>
        <dbReference type="ARBA" id="ARBA00022787"/>
    </source>
</evidence>
<evidence type="ECO:0000256" key="2">
    <source>
        <dbReference type="ARBA" id="ARBA00022448"/>
    </source>
</evidence>
<keyword evidence="3" id="KW-0812">Transmembrane</keyword>
<dbReference type="GO" id="GO:0015031">
    <property type="term" value="P:protein transport"/>
    <property type="evidence" value="ECO:0007669"/>
    <property type="project" value="UniProtKB-KW"/>
</dbReference>
<dbReference type="InParanoid" id="A0A1C7NPQ8"/>
<evidence type="ECO:0000256" key="8">
    <source>
        <dbReference type="ARBA" id="ARBA00023136"/>
    </source>
</evidence>
<evidence type="ECO:0000256" key="10">
    <source>
        <dbReference type="SAM" id="MobiDB-lite"/>
    </source>
</evidence>
<keyword evidence="12" id="KW-1185">Reference proteome</keyword>
<evidence type="ECO:0000313" key="12">
    <source>
        <dbReference type="Proteomes" id="UP000093000"/>
    </source>
</evidence>
<evidence type="ECO:0000256" key="5">
    <source>
        <dbReference type="ARBA" id="ARBA00022927"/>
    </source>
</evidence>
<dbReference type="GO" id="GO:0005741">
    <property type="term" value="C:mitochondrial outer membrane"/>
    <property type="evidence" value="ECO:0007669"/>
    <property type="project" value="UniProtKB-SubCell"/>
</dbReference>
<dbReference type="GO" id="GO:0006626">
    <property type="term" value="P:protein targeting to mitochondrion"/>
    <property type="evidence" value="ECO:0007669"/>
    <property type="project" value="UniProtKB-ARBA"/>
</dbReference>
<evidence type="ECO:0000256" key="6">
    <source>
        <dbReference type="ARBA" id="ARBA00022989"/>
    </source>
</evidence>
<accession>A0A1C7NPQ8</accession>
<feature type="compositionally biased region" description="Polar residues" evidence="10">
    <location>
        <begin position="101"/>
        <end position="135"/>
    </location>
</feature>
<name>A0A1C7NPQ8_9FUNG</name>
<keyword evidence="2" id="KW-0813">Transport</keyword>
<evidence type="ECO:0000256" key="7">
    <source>
        <dbReference type="ARBA" id="ARBA00023128"/>
    </source>
</evidence>
<dbReference type="AlphaFoldDB" id="A0A1C7NPQ8"/>
<organism evidence="11 12">
    <name type="scientific">Choanephora cucurbitarum</name>
    <dbReference type="NCBI Taxonomy" id="101091"/>
    <lineage>
        <taxon>Eukaryota</taxon>
        <taxon>Fungi</taxon>
        <taxon>Fungi incertae sedis</taxon>
        <taxon>Mucoromycota</taxon>
        <taxon>Mucoromycotina</taxon>
        <taxon>Mucoromycetes</taxon>
        <taxon>Mucorales</taxon>
        <taxon>Mucorineae</taxon>
        <taxon>Choanephoraceae</taxon>
        <taxon>Choanephoroideae</taxon>
        <taxon>Choanephora</taxon>
    </lineage>
</organism>
<dbReference type="STRING" id="101091.A0A1C7NPQ8"/>
<reference evidence="11 12" key="1">
    <citation type="submission" date="2016-03" db="EMBL/GenBank/DDBJ databases">
        <title>Choanephora cucurbitarum.</title>
        <authorList>
            <person name="Min B."/>
            <person name="Park H."/>
            <person name="Park J.-H."/>
            <person name="Shin H.-D."/>
            <person name="Choi I.-G."/>
        </authorList>
    </citation>
    <scope>NUCLEOTIDE SEQUENCE [LARGE SCALE GENOMIC DNA]</scope>
    <source>
        <strain evidence="11 12">KUS-F28377</strain>
    </source>
</reference>
<keyword evidence="8" id="KW-0472">Membrane</keyword>
<proteinExistence type="inferred from homology"/>
<keyword evidence="6" id="KW-1133">Transmembrane helix</keyword>
<comment type="subcellular location">
    <subcellularLocation>
        <location evidence="1">Mitochondrion outer membrane</location>
        <topology evidence="1">Single-pass membrane protein</topology>
    </subcellularLocation>
</comment>
<keyword evidence="4" id="KW-1000">Mitochondrion outer membrane</keyword>
<dbReference type="OrthoDB" id="2287324at2759"/>
<dbReference type="InterPro" id="IPR019603">
    <property type="entry name" value="Tom5"/>
</dbReference>
<dbReference type="EMBL" id="LUGH01000022">
    <property type="protein sequence ID" value="OBZ91097.1"/>
    <property type="molecule type" value="Genomic_DNA"/>
</dbReference>
<comment type="similarity">
    <text evidence="9">Belongs to the Tom5 family.</text>
</comment>
<evidence type="ECO:0000256" key="1">
    <source>
        <dbReference type="ARBA" id="ARBA00004572"/>
    </source>
</evidence>
<feature type="region of interest" description="Disordered" evidence="10">
    <location>
        <begin position="95"/>
        <end position="140"/>
    </location>
</feature>
<evidence type="ECO:0000256" key="9">
    <source>
        <dbReference type="ARBA" id="ARBA00025716"/>
    </source>
</evidence>
<evidence type="ECO:0000256" key="3">
    <source>
        <dbReference type="ARBA" id="ARBA00022692"/>
    </source>
</evidence>
<keyword evidence="7" id="KW-0496">Mitochondrion</keyword>
<dbReference type="Pfam" id="PF10642">
    <property type="entry name" value="Tom5"/>
    <property type="match status" value="1"/>
</dbReference>